<proteinExistence type="predicted"/>
<sequence>MGNDIGINSYTMAVITTDKNMSISGGCPLFYANDDDDMQKKALLVAKCVDGMVHEITEEILIVVRH</sequence>
<accession>A0AAX2ZEI6</accession>
<organism evidence="1 2">
    <name type="scientific">Terrisporobacter hibernicus</name>
    <dbReference type="NCBI Taxonomy" id="2813371"/>
    <lineage>
        <taxon>Bacteria</taxon>
        <taxon>Bacillati</taxon>
        <taxon>Bacillota</taxon>
        <taxon>Clostridia</taxon>
        <taxon>Peptostreptococcales</taxon>
        <taxon>Peptostreptococcaceae</taxon>
        <taxon>Terrisporobacter</taxon>
    </lineage>
</organism>
<evidence type="ECO:0000313" key="2">
    <source>
        <dbReference type="Proteomes" id="UP001198983"/>
    </source>
</evidence>
<reference evidence="1 2" key="1">
    <citation type="journal article" date="2023" name="Int. J. Syst. Evol. Microbiol.">
        <title>Terrisporobacter hibernicus sp. nov., isolated from bovine faeces in Northern Ireland.</title>
        <authorList>
            <person name="Mitchell M."/>
            <person name="Nguyen S.V."/>
            <person name="Connor M."/>
            <person name="Fairley D.J."/>
            <person name="Donoghue O."/>
            <person name="Marshall H."/>
            <person name="Koolman L."/>
            <person name="McMullan G."/>
            <person name="Schaffer K.E."/>
            <person name="McGrath J.W."/>
            <person name="Fanning S."/>
        </authorList>
    </citation>
    <scope>NUCLEOTIDE SEQUENCE [LARGE SCALE GENOMIC DNA]</scope>
    <source>
        <strain evidence="1 2">MCA3</strain>
    </source>
</reference>
<gene>
    <name evidence="1" type="ORF">JW646_14140</name>
</gene>
<dbReference type="InterPro" id="IPR054055">
    <property type="entry name" value="YpzH"/>
</dbReference>
<dbReference type="Proteomes" id="UP001198983">
    <property type="component" value="Chromosome"/>
</dbReference>
<dbReference type="RefSeq" id="WP_083399238.1">
    <property type="nucleotide sequence ID" value="NZ_CP081135.1"/>
</dbReference>
<protein>
    <submittedName>
        <fullName evidence="1">Uncharacterized protein</fullName>
    </submittedName>
</protein>
<dbReference type="KEGG" id="tem:JW646_14140"/>
<evidence type="ECO:0000313" key="1">
    <source>
        <dbReference type="EMBL" id="UEL46770.1"/>
    </source>
</evidence>
<keyword evidence="2" id="KW-1185">Reference proteome</keyword>
<dbReference type="AlphaFoldDB" id="A0AAX2ZEI6"/>
<name>A0AAX2ZEI6_9FIRM</name>
<dbReference type="EMBL" id="CP081135">
    <property type="protein sequence ID" value="UEL46770.1"/>
    <property type="molecule type" value="Genomic_DNA"/>
</dbReference>
<dbReference type="Pfam" id="PF21835">
    <property type="entry name" value="YIEGIA_cap"/>
    <property type="match status" value="1"/>
</dbReference>